<dbReference type="InterPro" id="IPR016156">
    <property type="entry name" value="FAD/NAD-linked_Rdtase_dimer_sf"/>
</dbReference>
<keyword evidence="4" id="KW-0560">Oxidoreductase</keyword>
<dbReference type="GO" id="GO:0005737">
    <property type="term" value="C:cytoplasm"/>
    <property type="evidence" value="ECO:0007669"/>
    <property type="project" value="TreeGrafter"/>
</dbReference>
<keyword evidence="2" id="KW-0285">Flavoprotein</keyword>
<proteinExistence type="predicted"/>
<accession>A0A1H1RE25</accession>
<evidence type="ECO:0000313" key="7">
    <source>
        <dbReference type="EMBL" id="SDS34027.1"/>
    </source>
</evidence>
<evidence type="ECO:0000256" key="1">
    <source>
        <dbReference type="ARBA" id="ARBA00001974"/>
    </source>
</evidence>
<dbReference type="Gene3D" id="3.50.50.60">
    <property type="entry name" value="FAD/NAD(P)-binding domain"/>
    <property type="match status" value="2"/>
</dbReference>
<dbReference type="Proteomes" id="UP000199649">
    <property type="component" value="Chromosome I"/>
</dbReference>
<reference evidence="8" key="1">
    <citation type="submission" date="2016-10" db="EMBL/GenBank/DDBJ databases">
        <authorList>
            <person name="Varghese N."/>
            <person name="Submissions S."/>
        </authorList>
    </citation>
    <scope>NUCLEOTIDE SEQUENCE [LARGE SCALE GENOMIC DNA]</scope>
    <source>
        <strain evidence="8">DSM 22965</strain>
    </source>
</reference>
<dbReference type="STRING" id="684552.SAMN04489719_2097"/>
<evidence type="ECO:0000259" key="6">
    <source>
        <dbReference type="Pfam" id="PF14759"/>
    </source>
</evidence>
<feature type="domain" description="Reductase C-terminal" evidence="6">
    <location>
        <begin position="318"/>
        <end position="390"/>
    </location>
</feature>
<comment type="cofactor">
    <cofactor evidence="1">
        <name>FAD</name>
        <dbReference type="ChEBI" id="CHEBI:57692"/>
    </cofactor>
</comment>
<evidence type="ECO:0000256" key="2">
    <source>
        <dbReference type="ARBA" id="ARBA00022630"/>
    </source>
</evidence>
<evidence type="ECO:0000256" key="3">
    <source>
        <dbReference type="ARBA" id="ARBA00022827"/>
    </source>
</evidence>
<dbReference type="Gene3D" id="3.30.390.30">
    <property type="match status" value="1"/>
</dbReference>
<dbReference type="PANTHER" id="PTHR43557">
    <property type="entry name" value="APOPTOSIS-INDUCING FACTOR 1"/>
    <property type="match status" value="1"/>
</dbReference>
<dbReference type="AlphaFoldDB" id="A0A1H1RE25"/>
<sequence length="394" mass="41789">MGIVIIGAGLAGATAATALRQQGYDGPLTLIGAEATPPYERPPLSKGYLLGTQPFDEALVHPEPWYAEHDVSLRLGTRATAIDRDRRVVRTASATDAAGGEGTAEEDVPYDQLLLATGAAPRSLRMEGVDDFVTLRTVGDSTRLKEAFAEGTKVAIVGAGWIGLEVAAAARTAGAEVTVFETAALPLQRVLGPEVATVFAELHRGHGVDLRLSTQVTPDDLRGADVRIAAIGVTPQIELAEQAGLAMAAREEGGGVAVDATLRTSDPRILAIGDIAAHDHPVLGRRIRVEHWDTAKRQAKAAAAVLLGGDEPYRRLPYFFTDQYDLGMEYWGNPGPAGYDRVDIEGSTDALAGDAFHAFWVRGDEVVAAMHVNDWDASATIRESVGSRRSAAVR</sequence>
<dbReference type="PRINTS" id="PR00411">
    <property type="entry name" value="PNDRDTASEI"/>
</dbReference>
<dbReference type="InterPro" id="IPR023753">
    <property type="entry name" value="FAD/NAD-binding_dom"/>
</dbReference>
<keyword evidence="8" id="KW-1185">Reference proteome</keyword>
<dbReference type="Pfam" id="PF14759">
    <property type="entry name" value="Reductase_C"/>
    <property type="match status" value="1"/>
</dbReference>
<dbReference type="InterPro" id="IPR050446">
    <property type="entry name" value="FAD-oxidoreductase/Apoptosis"/>
</dbReference>
<feature type="domain" description="FAD/NAD(P)-binding" evidence="5">
    <location>
        <begin position="3"/>
        <end position="299"/>
    </location>
</feature>
<protein>
    <submittedName>
        <fullName evidence="7">NADPH-dependent 2,4-dienoyl-CoA reductase, sulfur reductase</fullName>
    </submittedName>
</protein>
<dbReference type="InterPro" id="IPR028202">
    <property type="entry name" value="Reductase_C"/>
</dbReference>
<dbReference type="SUPFAM" id="SSF55424">
    <property type="entry name" value="FAD/NAD-linked reductases, dimerisation (C-terminal) domain"/>
    <property type="match status" value="1"/>
</dbReference>
<keyword evidence="3" id="KW-0274">FAD</keyword>
<evidence type="ECO:0000313" key="8">
    <source>
        <dbReference type="Proteomes" id="UP000199649"/>
    </source>
</evidence>
<name>A0A1H1RE25_9MICO</name>
<dbReference type="SUPFAM" id="SSF51905">
    <property type="entry name" value="FAD/NAD(P)-binding domain"/>
    <property type="match status" value="2"/>
</dbReference>
<evidence type="ECO:0000256" key="4">
    <source>
        <dbReference type="ARBA" id="ARBA00023002"/>
    </source>
</evidence>
<evidence type="ECO:0000259" key="5">
    <source>
        <dbReference type="Pfam" id="PF07992"/>
    </source>
</evidence>
<dbReference type="OrthoDB" id="1145at2"/>
<dbReference type="RefSeq" id="WP_092666954.1">
    <property type="nucleotide sequence ID" value="NZ_LT629734.1"/>
</dbReference>
<dbReference type="EMBL" id="LT629734">
    <property type="protein sequence ID" value="SDS34027.1"/>
    <property type="molecule type" value="Genomic_DNA"/>
</dbReference>
<dbReference type="GO" id="GO:0016651">
    <property type="term" value="F:oxidoreductase activity, acting on NAD(P)H"/>
    <property type="evidence" value="ECO:0007669"/>
    <property type="project" value="TreeGrafter"/>
</dbReference>
<dbReference type="Pfam" id="PF07992">
    <property type="entry name" value="Pyr_redox_2"/>
    <property type="match status" value="1"/>
</dbReference>
<organism evidence="7 8">
    <name type="scientific">Agrococcus carbonis</name>
    <dbReference type="NCBI Taxonomy" id="684552"/>
    <lineage>
        <taxon>Bacteria</taxon>
        <taxon>Bacillati</taxon>
        <taxon>Actinomycetota</taxon>
        <taxon>Actinomycetes</taxon>
        <taxon>Micrococcales</taxon>
        <taxon>Microbacteriaceae</taxon>
        <taxon>Agrococcus</taxon>
    </lineage>
</organism>
<dbReference type="PRINTS" id="PR00368">
    <property type="entry name" value="FADPNR"/>
</dbReference>
<dbReference type="InterPro" id="IPR036188">
    <property type="entry name" value="FAD/NAD-bd_sf"/>
</dbReference>
<gene>
    <name evidence="7" type="ORF">SAMN04489719_2097</name>
</gene>
<dbReference type="PANTHER" id="PTHR43557:SF2">
    <property type="entry name" value="RIESKE DOMAIN-CONTAINING PROTEIN-RELATED"/>
    <property type="match status" value="1"/>
</dbReference>